<keyword evidence="1" id="KW-0472">Membrane</keyword>
<keyword evidence="1" id="KW-0812">Transmembrane</keyword>
<dbReference type="AlphaFoldDB" id="A0AAD7PLQ9"/>
<evidence type="ECO:0000256" key="1">
    <source>
        <dbReference type="SAM" id="Phobius"/>
    </source>
</evidence>
<dbReference type="Proteomes" id="UP001163823">
    <property type="component" value="Chromosome 8"/>
</dbReference>
<proteinExistence type="predicted"/>
<keyword evidence="4" id="KW-1185">Reference proteome</keyword>
<protein>
    <submittedName>
        <fullName evidence="3">Uncharacterized protein</fullName>
    </submittedName>
</protein>
<accession>A0AAD7PLQ9</accession>
<evidence type="ECO:0000313" key="4">
    <source>
        <dbReference type="Proteomes" id="UP001163823"/>
    </source>
</evidence>
<keyword evidence="1" id="KW-1133">Transmembrane helix</keyword>
<dbReference type="KEGG" id="qsa:O6P43_019919"/>
<reference evidence="3" key="1">
    <citation type="journal article" date="2023" name="Science">
        <title>Elucidation of the pathway for biosynthesis of saponin adjuvants from the soapbark tree.</title>
        <authorList>
            <person name="Reed J."/>
            <person name="Orme A."/>
            <person name="El-Demerdash A."/>
            <person name="Owen C."/>
            <person name="Martin L.B.B."/>
            <person name="Misra R.C."/>
            <person name="Kikuchi S."/>
            <person name="Rejzek M."/>
            <person name="Martin A.C."/>
            <person name="Harkess A."/>
            <person name="Leebens-Mack J."/>
            <person name="Louveau T."/>
            <person name="Stephenson M.J."/>
            <person name="Osbourn A."/>
        </authorList>
    </citation>
    <scope>NUCLEOTIDE SEQUENCE</scope>
    <source>
        <strain evidence="3">S10</strain>
    </source>
</reference>
<comment type="caution">
    <text evidence="3">The sequence shown here is derived from an EMBL/GenBank/DDBJ whole genome shotgun (WGS) entry which is preliminary data.</text>
</comment>
<evidence type="ECO:0000256" key="2">
    <source>
        <dbReference type="SAM" id="SignalP"/>
    </source>
</evidence>
<feature type="transmembrane region" description="Helical" evidence="1">
    <location>
        <begin position="94"/>
        <end position="113"/>
    </location>
</feature>
<keyword evidence="2" id="KW-0732">Signal</keyword>
<organism evidence="3 4">
    <name type="scientific">Quillaja saponaria</name>
    <name type="common">Soap bark tree</name>
    <dbReference type="NCBI Taxonomy" id="32244"/>
    <lineage>
        <taxon>Eukaryota</taxon>
        <taxon>Viridiplantae</taxon>
        <taxon>Streptophyta</taxon>
        <taxon>Embryophyta</taxon>
        <taxon>Tracheophyta</taxon>
        <taxon>Spermatophyta</taxon>
        <taxon>Magnoliopsida</taxon>
        <taxon>eudicotyledons</taxon>
        <taxon>Gunneridae</taxon>
        <taxon>Pentapetalae</taxon>
        <taxon>rosids</taxon>
        <taxon>fabids</taxon>
        <taxon>Fabales</taxon>
        <taxon>Quillajaceae</taxon>
        <taxon>Quillaja</taxon>
    </lineage>
</organism>
<evidence type="ECO:0000313" key="3">
    <source>
        <dbReference type="EMBL" id="KAJ7959325.1"/>
    </source>
</evidence>
<gene>
    <name evidence="3" type="ORF">O6P43_019919</name>
</gene>
<name>A0AAD7PLQ9_QUISA</name>
<feature type="signal peptide" evidence="2">
    <location>
        <begin position="1"/>
        <end position="30"/>
    </location>
</feature>
<dbReference type="EMBL" id="JARAOO010000008">
    <property type="protein sequence ID" value="KAJ7959325.1"/>
    <property type="molecule type" value="Genomic_DNA"/>
</dbReference>
<feature type="chain" id="PRO_5041898212" evidence="2">
    <location>
        <begin position="31"/>
        <end position="143"/>
    </location>
</feature>
<sequence length="143" mass="16396">MFSGKACCFAGRKFMVVVVIVITFQPTCYSAPSSCGKIHSISYPFRLKGEGLEVGWHMKSVALTSLCWLFVKLDMNVASSFWREDENIKIKIKIKINIIVLYTDIYYALVYGFEVSWLDFRCHFYCGKESLCRLNDSSGELQD</sequence>